<dbReference type="PANTHER" id="PTHR46796">
    <property type="entry name" value="HTH-TYPE TRANSCRIPTIONAL ACTIVATOR RHAS-RELATED"/>
    <property type="match status" value="1"/>
</dbReference>
<dbReference type="InterPro" id="IPR018060">
    <property type="entry name" value="HTH_AraC"/>
</dbReference>
<dbReference type="GO" id="GO:0003700">
    <property type="term" value="F:DNA-binding transcription factor activity"/>
    <property type="evidence" value="ECO:0007669"/>
    <property type="project" value="InterPro"/>
</dbReference>
<dbReference type="SUPFAM" id="SSF46689">
    <property type="entry name" value="Homeodomain-like"/>
    <property type="match status" value="2"/>
</dbReference>
<evidence type="ECO:0000256" key="1">
    <source>
        <dbReference type="ARBA" id="ARBA00023015"/>
    </source>
</evidence>
<evidence type="ECO:0000256" key="2">
    <source>
        <dbReference type="ARBA" id="ARBA00023125"/>
    </source>
</evidence>
<evidence type="ECO:0000256" key="3">
    <source>
        <dbReference type="ARBA" id="ARBA00023163"/>
    </source>
</evidence>
<gene>
    <name evidence="5" type="ORF">SAMN02745126_02076</name>
</gene>
<keyword evidence="1" id="KW-0805">Transcription regulation</keyword>
<dbReference type="STRING" id="225324.SAMN02745126_02076"/>
<evidence type="ECO:0000313" key="6">
    <source>
        <dbReference type="Proteomes" id="UP000190092"/>
    </source>
</evidence>
<dbReference type="Gene3D" id="1.10.10.60">
    <property type="entry name" value="Homeodomain-like"/>
    <property type="match status" value="1"/>
</dbReference>
<dbReference type="Pfam" id="PF12833">
    <property type="entry name" value="HTH_18"/>
    <property type="match status" value="1"/>
</dbReference>
<dbReference type="EMBL" id="FUWJ01000002">
    <property type="protein sequence ID" value="SJZ73411.1"/>
    <property type="molecule type" value="Genomic_DNA"/>
</dbReference>
<accession>A0A1T4N2R1</accession>
<dbReference type="RefSeq" id="WP_085933798.1">
    <property type="nucleotide sequence ID" value="NZ_FUWJ01000002.1"/>
</dbReference>
<dbReference type="InterPro" id="IPR009057">
    <property type="entry name" value="Homeodomain-like_sf"/>
</dbReference>
<name>A0A1T4N2R1_9HYPH</name>
<organism evidence="5 6">
    <name type="scientific">Enhydrobacter aerosaccus</name>
    <dbReference type="NCBI Taxonomy" id="225324"/>
    <lineage>
        <taxon>Bacteria</taxon>
        <taxon>Pseudomonadati</taxon>
        <taxon>Pseudomonadota</taxon>
        <taxon>Alphaproteobacteria</taxon>
        <taxon>Hyphomicrobiales</taxon>
        <taxon>Enhydrobacter</taxon>
    </lineage>
</organism>
<dbReference type="InterPro" id="IPR050204">
    <property type="entry name" value="AraC_XylS_family_regulators"/>
</dbReference>
<dbReference type="PANTHER" id="PTHR46796:SF6">
    <property type="entry name" value="ARAC SUBFAMILY"/>
    <property type="match status" value="1"/>
</dbReference>
<feature type="domain" description="HTH araC/xylS-type" evidence="4">
    <location>
        <begin position="194"/>
        <end position="292"/>
    </location>
</feature>
<proteinExistence type="predicted"/>
<dbReference type="SMART" id="SM00342">
    <property type="entry name" value="HTH_ARAC"/>
    <property type="match status" value="1"/>
</dbReference>
<keyword evidence="3" id="KW-0804">Transcription</keyword>
<dbReference type="PROSITE" id="PS01124">
    <property type="entry name" value="HTH_ARAC_FAMILY_2"/>
    <property type="match status" value="1"/>
</dbReference>
<dbReference type="OrthoDB" id="9806208at2"/>
<dbReference type="AlphaFoldDB" id="A0A1T4N2R1"/>
<evidence type="ECO:0000313" key="5">
    <source>
        <dbReference type="EMBL" id="SJZ73411.1"/>
    </source>
</evidence>
<dbReference type="GO" id="GO:0043565">
    <property type="term" value="F:sequence-specific DNA binding"/>
    <property type="evidence" value="ECO:0007669"/>
    <property type="project" value="InterPro"/>
</dbReference>
<keyword evidence="6" id="KW-1185">Reference proteome</keyword>
<reference evidence="6" key="1">
    <citation type="submission" date="2017-02" db="EMBL/GenBank/DDBJ databases">
        <authorList>
            <person name="Varghese N."/>
            <person name="Submissions S."/>
        </authorList>
    </citation>
    <scope>NUCLEOTIDE SEQUENCE [LARGE SCALE GENOMIC DNA]</scope>
    <source>
        <strain evidence="6">ATCC 27094</strain>
    </source>
</reference>
<evidence type="ECO:0000259" key="4">
    <source>
        <dbReference type="PROSITE" id="PS01124"/>
    </source>
</evidence>
<protein>
    <submittedName>
        <fullName evidence="5">Transcriptional regulator, AraC family</fullName>
    </submittedName>
</protein>
<sequence length="294" mass="33750">MRRLVPPDDIPRWIPGKLTLDSSGSRWRGVTLKGYEYADLHVAIPSMRDYMIVVYEGEAARMGRRCGGPWEYHRVEPGVVSLLTRAEQSEWAWSRPISVSHVYLSHDAITKVAGDIYDRNIADVEIGDKVRAVDDFLPWVSRRLRQELSGGEVGGRVMVETLLTQACVHVLRSFAHTEFREPRSSGTFTPAQRRILTEYLAENLRGDVSLADMAGAVGLSVFHFSRKFHAEFGCPPHQWLVRERIKRASELIKRQCLPLKEVAYEAGFADQSHMTRLFRRLYRMTPAEYRRTFD</sequence>
<dbReference type="Proteomes" id="UP000190092">
    <property type="component" value="Unassembled WGS sequence"/>
</dbReference>
<keyword evidence="2" id="KW-0238">DNA-binding</keyword>